<keyword evidence="3" id="KW-0378">Hydrolase</keyword>
<dbReference type="GO" id="GO:0004518">
    <property type="term" value="F:nuclease activity"/>
    <property type="evidence" value="ECO:0007669"/>
    <property type="project" value="UniProtKB-KW"/>
</dbReference>
<accession>A0A8S5NK11</accession>
<dbReference type="Pfam" id="PF08774">
    <property type="entry name" value="VRR_NUC"/>
    <property type="match status" value="1"/>
</dbReference>
<name>A0A8S5NK11_9CAUD</name>
<dbReference type="InterPro" id="IPR014883">
    <property type="entry name" value="VRR_NUC"/>
</dbReference>
<dbReference type="GO" id="GO:0016788">
    <property type="term" value="F:hydrolase activity, acting on ester bonds"/>
    <property type="evidence" value="ECO:0007669"/>
    <property type="project" value="InterPro"/>
</dbReference>
<keyword evidence="2" id="KW-0540">Nuclease</keyword>
<evidence type="ECO:0000256" key="1">
    <source>
        <dbReference type="ARBA" id="ARBA00001946"/>
    </source>
</evidence>
<evidence type="ECO:0000313" key="5">
    <source>
        <dbReference type="EMBL" id="DAD94687.1"/>
    </source>
</evidence>
<evidence type="ECO:0000256" key="3">
    <source>
        <dbReference type="ARBA" id="ARBA00022801"/>
    </source>
</evidence>
<evidence type="ECO:0000256" key="2">
    <source>
        <dbReference type="ARBA" id="ARBA00022722"/>
    </source>
</evidence>
<proteinExistence type="predicted"/>
<protein>
    <submittedName>
        <fullName evidence="5">Nuclease</fullName>
    </submittedName>
</protein>
<reference evidence="5" key="1">
    <citation type="journal article" date="2021" name="Proc. Natl. Acad. Sci. U.S.A.">
        <title>A Catalog of Tens of Thousands of Viruses from Human Metagenomes Reveals Hidden Associations with Chronic Diseases.</title>
        <authorList>
            <person name="Tisza M.J."/>
            <person name="Buck C.B."/>
        </authorList>
    </citation>
    <scope>NUCLEOTIDE SEQUENCE</scope>
    <source>
        <strain evidence="5">CtsMn4</strain>
    </source>
</reference>
<organism evidence="5">
    <name type="scientific">Siphoviridae sp. ctsMn4</name>
    <dbReference type="NCBI Taxonomy" id="2826485"/>
    <lineage>
        <taxon>Viruses</taxon>
        <taxon>Duplodnaviria</taxon>
        <taxon>Heunggongvirae</taxon>
        <taxon>Uroviricota</taxon>
        <taxon>Caudoviricetes</taxon>
    </lineage>
</organism>
<evidence type="ECO:0000259" key="4">
    <source>
        <dbReference type="SMART" id="SM00990"/>
    </source>
</evidence>
<dbReference type="SMART" id="SM00990">
    <property type="entry name" value="VRR_NUC"/>
    <property type="match status" value="1"/>
</dbReference>
<dbReference type="EMBL" id="BK015180">
    <property type="protein sequence ID" value="DAD94687.1"/>
    <property type="molecule type" value="Genomic_DNA"/>
</dbReference>
<dbReference type="InterPro" id="IPR011856">
    <property type="entry name" value="tRNA_endonuc-like_dom_sf"/>
</dbReference>
<dbReference type="GO" id="GO:0003676">
    <property type="term" value="F:nucleic acid binding"/>
    <property type="evidence" value="ECO:0007669"/>
    <property type="project" value="InterPro"/>
</dbReference>
<sequence length="131" mass="14499">MMTEHELQNLIRLHISENKLGTMFRANVGSGWTGTVHKSSARSVTIYGARRFSTGLPAGFPDLFGFRTITITTNMVGKEIAVFCGIEIKKPDGRVRPVQQNMLDYLQERGARAGIARSCEDAEQILSGKQL</sequence>
<comment type="cofactor">
    <cofactor evidence="1">
        <name>Mg(2+)</name>
        <dbReference type="ChEBI" id="CHEBI:18420"/>
    </cofactor>
</comment>
<dbReference type="Gene3D" id="3.40.1350.10">
    <property type="match status" value="1"/>
</dbReference>
<feature type="domain" description="VRR-NUC" evidence="4">
    <location>
        <begin position="2"/>
        <end position="120"/>
    </location>
</feature>